<feature type="signal peptide" evidence="2">
    <location>
        <begin position="1"/>
        <end position="17"/>
    </location>
</feature>
<evidence type="ECO:0000313" key="3">
    <source>
        <dbReference type="EMBL" id="QDO93456.1"/>
    </source>
</evidence>
<dbReference type="OrthoDB" id="1454376at2"/>
<proteinExistence type="predicted"/>
<evidence type="ECO:0000313" key="4">
    <source>
        <dbReference type="Proteomes" id="UP000319209"/>
    </source>
</evidence>
<feature type="chain" id="PRO_5021884237" evidence="2">
    <location>
        <begin position="18"/>
        <end position="109"/>
    </location>
</feature>
<dbReference type="Proteomes" id="UP000319209">
    <property type="component" value="Chromosome"/>
</dbReference>
<evidence type="ECO:0000256" key="2">
    <source>
        <dbReference type="SAM" id="SignalP"/>
    </source>
</evidence>
<protein>
    <submittedName>
        <fullName evidence="3">Uncharacterized protein</fullName>
    </submittedName>
</protein>
<sequence>MKLHLLLTAVLSWFCFAALNAQEVEYKGVAYEVKGSSILLNGYTVTETLTLDDQRNIRNAYEARSKEFRAQKKAEKDKEKAIAKAERKADKARKKAEKDTQGKKKFGLF</sequence>
<dbReference type="AlphaFoldDB" id="A0A516GPJ7"/>
<keyword evidence="2" id="KW-0732">Signal</keyword>
<feature type="compositionally biased region" description="Basic and acidic residues" evidence="1">
    <location>
        <begin position="68"/>
        <end position="89"/>
    </location>
</feature>
<organism evidence="3 4">
    <name type="scientific">Formosa sediminum</name>
    <dbReference type="NCBI Taxonomy" id="2594004"/>
    <lineage>
        <taxon>Bacteria</taxon>
        <taxon>Pseudomonadati</taxon>
        <taxon>Bacteroidota</taxon>
        <taxon>Flavobacteriia</taxon>
        <taxon>Flavobacteriales</taxon>
        <taxon>Flavobacteriaceae</taxon>
        <taxon>Formosa</taxon>
    </lineage>
</organism>
<reference evidence="3 4" key="1">
    <citation type="submission" date="2019-07" db="EMBL/GenBank/DDBJ databases">
        <title>Genome sequencing for Formosa sp. PS13.</title>
        <authorList>
            <person name="Park S.-J."/>
        </authorList>
    </citation>
    <scope>NUCLEOTIDE SEQUENCE [LARGE SCALE GENOMIC DNA]</scope>
    <source>
        <strain evidence="3 4">PS13</strain>
    </source>
</reference>
<feature type="region of interest" description="Disordered" evidence="1">
    <location>
        <begin position="68"/>
        <end position="109"/>
    </location>
</feature>
<dbReference type="KEGG" id="fop:FNB79_05510"/>
<gene>
    <name evidence="3" type="ORF">FNB79_05510</name>
</gene>
<dbReference type="EMBL" id="CP041637">
    <property type="protein sequence ID" value="QDO93456.1"/>
    <property type="molecule type" value="Genomic_DNA"/>
</dbReference>
<name>A0A516GPJ7_9FLAO</name>
<keyword evidence="4" id="KW-1185">Reference proteome</keyword>
<dbReference type="RefSeq" id="WP_143380360.1">
    <property type="nucleotide sequence ID" value="NZ_CP041637.1"/>
</dbReference>
<accession>A0A516GPJ7</accession>
<evidence type="ECO:0000256" key="1">
    <source>
        <dbReference type="SAM" id="MobiDB-lite"/>
    </source>
</evidence>